<dbReference type="InterPro" id="IPR036899">
    <property type="entry name" value="Ribosomal_uL13_sf"/>
</dbReference>
<evidence type="ECO:0000256" key="2">
    <source>
        <dbReference type="ARBA" id="ARBA00022980"/>
    </source>
</evidence>
<dbReference type="NCBIfam" id="TIGR01066">
    <property type="entry name" value="rplM_bact"/>
    <property type="match status" value="1"/>
</dbReference>
<dbReference type="KEGG" id="tai:Taci_1528"/>
<dbReference type="PANTHER" id="PTHR11545:SF2">
    <property type="entry name" value="LARGE RIBOSOMAL SUBUNIT PROTEIN UL13M"/>
    <property type="match status" value="1"/>
</dbReference>
<dbReference type="SUPFAM" id="SSF52161">
    <property type="entry name" value="Ribosomal protein L13"/>
    <property type="match status" value="1"/>
</dbReference>
<evidence type="ECO:0000256" key="4">
    <source>
        <dbReference type="ARBA" id="ARBA00035201"/>
    </source>
</evidence>
<dbReference type="GO" id="GO:0006412">
    <property type="term" value="P:translation"/>
    <property type="evidence" value="ECO:0007669"/>
    <property type="project" value="UniProtKB-UniRule"/>
</dbReference>
<accession>D1B6V8</accession>
<evidence type="ECO:0000256" key="6">
    <source>
        <dbReference type="RuleBase" id="RU003877"/>
    </source>
</evidence>
<dbReference type="Proteomes" id="UP000002030">
    <property type="component" value="Chromosome"/>
</dbReference>
<dbReference type="PROSITE" id="PS00783">
    <property type="entry name" value="RIBOSOMAL_L13"/>
    <property type="match status" value="1"/>
</dbReference>
<dbReference type="PATRIC" id="fig|525903.6.peg.1524"/>
<dbReference type="Gene3D" id="3.90.1180.10">
    <property type="entry name" value="Ribosomal protein L13"/>
    <property type="match status" value="1"/>
</dbReference>
<dbReference type="EMBL" id="CP001818">
    <property type="protein sequence ID" value="ACZ19749.1"/>
    <property type="molecule type" value="Genomic_DNA"/>
</dbReference>
<dbReference type="GO" id="GO:0017148">
    <property type="term" value="P:negative regulation of translation"/>
    <property type="evidence" value="ECO:0007669"/>
    <property type="project" value="TreeGrafter"/>
</dbReference>
<dbReference type="InterPro" id="IPR005823">
    <property type="entry name" value="Ribosomal_uL13_bac-type"/>
</dbReference>
<dbReference type="EnsemblBacteria" id="ACZ19749">
    <property type="protein sequence ID" value="ACZ19749"/>
    <property type="gene ID" value="Taci_1528"/>
</dbReference>
<dbReference type="InterPro" id="IPR005822">
    <property type="entry name" value="Ribosomal_uL13"/>
</dbReference>
<evidence type="ECO:0000313" key="9">
    <source>
        <dbReference type="Proteomes" id="UP000002030"/>
    </source>
</evidence>
<evidence type="ECO:0000256" key="7">
    <source>
        <dbReference type="RuleBase" id="RU003878"/>
    </source>
</evidence>
<dbReference type="GO" id="GO:0003729">
    <property type="term" value="F:mRNA binding"/>
    <property type="evidence" value="ECO:0007669"/>
    <property type="project" value="UniProtKB-ARBA"/>
</dbReference>
<comment type="subunit">
    <text evidence="5">Part of the 50S ribosomal subunit.</text>
</comment>
<reference evidence="8 9" key="1">
    <citation type="journal article" date="2009" name="Stand. Genomic Sci.">
        <title>Complete genome sequence of Thermanaerovibrio acidaminovorans type strain (Su883).</title>
        <authorList>
            <person name="Chovatia M."/>
            <person name="Sikorski J."/>
            <person name="Schroder M."/>
            <person name="Lapidus A."/>
            <person name="Nolan M."/>
            <person name="Tice H."/>
            <person name="Glavina Del Rio T."/>
            <person name="Copeland A."/>
            <person name="Cheng J.F."/>
            <person name="Lucas S."/>
            <person name="Chen F."/>
            <person name="Bruce D."/>
            <person name="Goodwin L."/>
            <person name="Pitluck S."/>
            <person name="Ivanova N."/>
            <person name="Mavromatis K."/>
            <person name="Ovchinnikova G."/>
            <person name="Pati A."/>
            <person name="Chen A."/>
            <person name="Palaniappan K."/>
            <person name="Land M."/>
            <person name="Hauser L."/>
            <person name="Chang Y.J."/>
            <person name="Jeffries C.D."/>
            <person name="Chain P."/>
            <person name="Saunders E."/>
            <person name="Detter J.C."/>
            <person name="Brettin T."/>
            <person name="Rohde M."/>
            <person name="Goker M."/>
            <person name="Spring S."/>
            <person name="Bristow J."/>
            <person name="Markowitz V."/>
            <person name="Hugenholtz P."/>
            <person name="Kyrpides N.C."/>
            <person name="Klenk H.P."/>
            <person name="Eisen J.A."/>
        </authorList>
    </citation>
    <scope>NUCLEOTIDE SEQUENCE [LARGE SCALE GENOMIC DNA]</scope>
    <source>
        <strain evidence="9">ATCC 49978 / DSM 6589 / Su883</strain>
    </source>
</reference>
<dbReference type="RefSeq" id="WP_012870258.1">
    <property type="nucleotide sequence ID" value="NC_013522.1"/>
</dbReference>
<keyword evidence="2 5" id="KW-0689">Ribosomal protein</keyword>
<dbReference type="STRING" id="525903.Taci_1528"/>
<dbReference type="PANTHER" id="PTHR11545">
    <property type="entry name" value="RIBOSOMAL PROTEIN L13"/>
    <property type="match status" value="1"/>
</dbReference>
<keyword evidence="9" id="KW-1185">Reference proteome</keyword>
<dbReference type="FunFam" id="3.90.1180.10:FF:000001">
    <property type="entry name" value="50S ribosomal protein L13"/>
    <property type="match status" value="1"/>
</dbReference>
<evidence type="ECO:0000256" key="5">
    <source>
        <dbReference type="HAMAP-Rule" id="MF_01366"/>
    </source>
</evidence>
<organism evidence="8 9">
    <name type="scientific">Thermanaerovibrio acidaminovorans (strain ATCC 49978 / DSM 6589 / Su883)</name>
    <name type="common">Selenomonas acidaminovorans</name>
    <dbReference type="NCBI Taxonomy" id="525903"/>
    <lineage>
        <taxon>Bacteria</taxon>
        <taxon>Thermotogati</taxon>
        <taxon>Synergistota</taxon>
        <taxon>Synergistia</taxon>
        <taxon>Synergistales</taxon>
        <taxon>Synergistaceae</taxon>
        <taxon>Thermanaerovibrio</taxon>
    </lineage>
</organism>
<protein>
    <recommendedName>
        <fullName evidence="4 5">Large ribosomal subunit protein uL13</fullName>
    </recommendedName>
</protein>
<comment type="similarity">
    <text evidence="1 5 6">Belongs to the universal ribosomal protein uL13 family.</text>
</comment>
<dbReference type="GO" id="GO:0022625">
    <property type="term" value="C:cytosolic large ribosomal subunit"/>
    <property type="evidence" value="ECO:0007669"/>
    <property type="project" value="TreeGrafter"/>
</dbReference>
<dbReference type="Pfam" id="PF00572">
    <property type="entry name" value="Ribosomal_L13"/>
    <property type="match status" value="1"/>
</dbReference>
<dbReference type="eggNOG" id="COG0102">
    <property type="taxonomic scope" value="Bacteria"/>
</dbReference>
<dbReference type="HAMAP" id="MF_01366">
    <property type="entry name" value="Ribosomal_uL13"/>
    <property type="match status" value="1"/>
</dbReference>
<evidence type="ECO:0000256" key="1">
    <source>
        <dbReference type="ARBA" id="ARBA00006227"/>
    </source>
</evidence>
<dbReference type="CDD" id="cd00392">
    <property type="entry name" value="Ribosomal_L13"/>
    <property type="match status" value="1"/>
</dbReference>
<proteinExistence type="inferred from homology"/>
<evidence type="ECO:0000256" key="3">
    <source>
        <dbReference type="ARBA" id="ARBA00023274"/>
    </source>
</evidence>
<dbReference type="HOGENOM" id="CLU_082184_2_2_0"/>
<comment type="function">
    <text evidence="5 7">This protein is one of the early assembly proteins of the 50S ribosomal subunit, although it is not seen to bind rRNA by itself. It is important during the early stages of 50S assembly.</text>
</comment>
<gene>
    <name evidence="5 7" type="primary">rplM</name>
    <name evidence="8" type="ordered locus">Taci_1528</name>
</gene>
<dbReference type="OrthoDB" id="9801330at2"/>
<dbReference type="GO" id="GO:0003735">
    <property type="term" value="F:structural constituent of ribosome"/>
    <property type="evidence" value="ECO:0007669"/>
    <property type="project" value="InterPro"/>
</dbReference>
<sequence length="145" mass="16334">MIGTRSFMAKKEAVERKWYVVDATDKHLGRLASRIALVLSGKHRPTYTPHVDTGDFVIVINAEKVGLTGKKREQSMVHRFSGYSGGLKSIPYGKILERNPERLIERVVKGMLPKNRLGRAMFRKLKVYAGPSHPHGAQKPETLEL</sequence>
<dbReference type="PIRSF" id="PIRSF002181">
    <property type="entry name" value="Ribosomal_L13"/>
    <property type="match status" value="1"/>
</dbReference>
<keyword evidence="3 5" id="KW-0687">Ribonucleoprotein</keyword>
<dbReference type="InterPro" id="IPR023563">
    <property type="entry name" value="Ribosomal_uL13_CS"/>
</dbReference>
<name>D1B6V8_THEAS</name>
<evidence type="ECO:0000313" key="8">
    <source>
        <dbReference type="EMBL" id="ACZ19749.1"/>
    </source>
</evidence>
<dbReference type="AlphaFoldDB" id="D1B6V8"/>